<evidence type="ECO:0000313" key="2">
    <source>
        <dbReference type="EMBL" id="GIL64742.1"/>
    </source>
</evidence>
<dbReference type="Proteomes" id="UP000747399">
    <property type="component" value="Unassembled WGS sequence"/>
</dbReference>
<keyword evidence="3" id="KW-1185">Reference proteome</keyword>
<protein>
    <submittedName>
        <fullName evidence="2">Uncharacterized protein</fullName>
    </submittedName>
</protein>
<accession>A0A8J4BMM4</accession>
<feature type="region of interest" description="Disordered" evidence="1">
    <location>
        <begin position="1"/>
        <end position="37"/>
    </location>
</feature>
<feature type="non-terminal residue" evidence="2">
    <location>
        <position position="1"/>
    </location>
</feature>
<dbReference type="AlphaFoldDB" id="A0A8J4BMM4"/>
<organism evidence="2 3">
    <name type="scientific">Volvox africanus</name>
    <dbReference type="NCBI Taxonomy" id="51714"/>
    <lineage>
        <taxon>Eukaryota</taxon>
        <taxon>Viridiplantae</taxon>
        <taxon>Chlorophyta</taxon>
        <taxon>core chlorophytes</taxon>
        <taxon>Chlorophyceae</taxon>
        <taxon>CS clade</taxon>
        <taxon>Chlamydomonadales</taxon>
        <taxon>Volvocaceae</taxon>
        <taxon>Volvox</taxon>
    </lineage>
</organism>
<reference evidence="2" key="1">
    <citation type="journal article" date="2021" name="Proc. Natl. Acad. Sci. U.S.A.">
        <title>Three genomes in the algal genus Volvox reveal the fate of a haploid sex-determining region after a transition to homothallism.</title>
        <authorList>
            <person name="Yamamoto K."/>
            <person name="Hamaji T."/>
            <person name="Kawai-Toyooka H."/>
            <person name="Matsuzaki R."/>
            <person name="Takahashi F."/>
            <person name="Nishimura Y."/>
            <person name="Kawachi M."/>
            <person name="Noguchi H."/>
            <person name="Minakuchi Y."/>
            <person name="Umen J.G."/>
            <person name="Toyoda A."/>
            <person name="Nozaki H."/>
        </authorList>
    </citation>
    <scope>NUCLEOTIDE SEQUENCE</scope>
    <source>
        <strain evidence="2">NIES-3780</strain>
    </source>
</reference>
<gene>
    <name evidence="2" type="ORF">Vafri_18619</name>
</gene>
<evidence type="ECO:0000313" key="3">
    <source>
        <dbReference type="Proteomes" id="UP000747399"/>
    </source>
</evidence>
<proteinExistence type="predicted"/>
<feature type="non-terminal residue" evidence="2">
    <location>
        <position position="106"/>
    </location>
</feature>
<sequence length="106" mass="11678">SGLGSHPSGCRSPRPESVTEPTHTFPKRCTSERIGNKRRVTARALRPYLPATIHHPIFKCPSHRIKALGGAILLPGTASRPDPHPYDVAHLHCLDARQLQGPQRLQ</sequence>
<evidence type="ECO:0000256" key="1">
    <source>
        <dbReference type="SAM" id="MobiDB-lite"/>
    </source>
</evidence>
<name>A0A8J4BMM4_9CHLO</name>
<comment type="caution">
    <text evidence="2">The sequence shown here is derived from an EMBL/GenBank/DDBJ whole genome shotgun (WGS) entry which is preliminary data.</text>
</comment>
<dbReference type="EMBL" id="BNCO01000069">
    <property type="protein sequence ID" value="GIL64742.1"/>
    <property type="molecule type" value="Genomic_DNA"/>
</dbReference>